<dbReference type="Proteomes" id="UP001159363">
    <property type="component" value="Chromosome 7"/>
</dbReference>
<keyword evidence="2" id="KW-1185">Reference proteome</keyword>
<evidence type="ECO:0000313" key="1">
    <source>
        <dbReference type="EMBL" id="KAJ8877638.1"/>
    </source>
</evidence>
<sequence length="76" mass="8677">MATFDLQSVLRIPSDDTSQMYHSRKLCEIASALLCWFNSVPETVKEVYLYSDTCTGQNRKQNIAALCMFLINNSHN</sequence>
<dbReference type="EMBL" id="JARBHB010000008">
    <property type="protein sequence ID" value="KAJ8877638.1"/>
    <property type="molecule type" value="Genomic_DNA"/>
</dbReference>
<gene>
    <name evidence="1" type="ORF">PR048_022093</name>
</gene>
<accession>A0ABQ9H024</accession>
<reference evidence="1 2" key="1">
    <citation type="submission" date="2023-02" db="EMBL/GenBank/DDBJ databases">
        <title>LHISI_Scaffold_Assembly.</title>
        <authorList>
            <person name="Stuart O.P."/>
            <person name="Cleave R."/>
            <person name="Magrath M.J.L."/>
            <person name="Mikheyev A.S."/>
        </authorList>
    </citation>
    <scope>NUCLEOTIDE SEQUENCE [LARGE SCALE GENOMIC DNA]</scope>
    <source>
        <strain evidence="1">Daus_M_001</strain>
        <tissue evidence="1">Leg muscle</tissue>
    </source>
</reference>
<evidence type="ECO:0000313" key="2">
    <source>
        <dbReference type="Proteomes" id="UP001159363"/>
    </source>
</evidence>
<protein>
    <submittedName>
        <fullName evidence="1">Uncharacterized protein</fullName>
    </submittedName>
</protein>
<name>A0ABQ9H024_9NEOP</name>
<comment type="caution">
    <text evidence="1">The sequence shown here is derived from an EMBL/GenBank/DDBJ whole genome shotgun (WGS) entry which is preliminary data.</text>
</comment>
<organism evidence="1 2">
    <name type="scientific">Dryococelus australis</name>
    <dbReference type="NCBI Taxonomy" id="614101"/>
    <lineage>
        <taxon>Eukaryota</taxon>
        <taxon>Metazoa</taxon>
        <taxon>Ecdysozoa</taxon>
        <taxon>Arthropoda</taxon>
        <taxon>Hexapoda</taxon>
        <taxon>Insecta</taxon>
        <taxon>Pterygota</taxon>
        <taxon>Neoptera</taxon>
        <taxon>Polyneoptera</taxon>
        <taxon>Phasmatodea</taxon>
        <taxon>Verophasmatodea</taxon>
        <taxon>Anareolatae</taxon>
        <taxon>Phasmatidae</taxon>
        <taxon>Eurycanthinae</taxon>
        <taxon>Dryococelus</taxon>
    </lineage>
</organism>
<proteinExistence type="predicted"/>